<keyword evidence="7" id="KW-1185">Reference proteome</keyword>
<dbReference type="OrthoDB" id="10039147at2759"/>
<evidence type="ECO:0000256" key="1">
    <source>
        <dbReference type="ARBA" id="ARBA00004167"/>
    </source>
</evidence>
<dbReference type="GO" id="GO:0032469">
    <property type="term" value="P:endoplasmic reticulum calcium ion homeostasis"/>
    <property type="evidence" value="ECO:0007669"/>
    <property type="project" value="InterPro"/>
</dbReference>
<dbReference type="Proteomes" id="UP000244309">
    <property type="component" value="Unassembled WGS sequence"/>
</dbReference>
<comment type="subcellular location">
    <subcellularLocation>
        <location evidence="1">Membrane</location>
        <topology evidence="1">Single-pass membrane protein</topology>
    </subcellularLocation>
</comment>
<dbReference type="Pfam" id="PF07946">
    <property type="entry name" value="CCDC47"/>
    <property type="match status" value="1"/>
</dbReference>
<dbReference type="PANTHER" id="PTHR12883:SF0">
    <property type="entry name" value="PAT COMPLEX SUBUNIT CCDC47"/>
    <property type="match status" value="1"/>
</dbReference>
<gene>
    <name evidence="6" type="ORF">CXQ85_002162</name>
</gene>
<keyword evidence="3" id="KW-1133">Transmembrane helix</keyword>
<dbReference type="AlphaFoldDB" id="A0A2V1ARG3"/>
<sequence length="389" mass="44672">MDEFIKIAYSIQKTKAMINAILDYLKSGNVNPDGTVRKLYSAYTLDELTSMGLLGRVKISDWRMEIFTLTFTLLFVIFFKGGDWYNYSKVSAFLTGVKDVFEDNFAQFGIGNGKLYVKDSAESYSSYASGRENIEKVNISFKLAPRQNIFLWIMESGFSFFTDSVQAPKDKVEIVVTPSGDYENFISAIVSKLGMSDFRKFNYFLALTKTSDSEKLPESFVFMSEANEFHEKTFTDKFASTLNLGLASVVRFLAFTDQPNEKPEIVRHLAPQRRVILSLNLPTGKQELKEVSDLLAGIFDVIDQLSEKKITFRPEAVKKVVKNRELEIQKLLKIEEELKKEAEAEEKAKVKRQEREKFRNLSRDEQLKAEKKAQDKKQRKAQKKMKVRG</sequence>
<dbReference type="GO" id="GO:0016020">
    <property type="term" value="C:membrane"/>
    <property type="evidence" value="ECO:0007669"/>
    <property type="project" value="UniProtKB-SubCell"/>
</dbReference>
<evidence type="ECO:0000256" key="2">
    <source>
        <dbReference type="ARBA" id="ARBA00022692"/>
    </source>
</evidence>
<name>A0A2V1ARG3_9ASCO</name>
<feature type="compositionally biased region" description="Basic and acidic residues" evidence="5">
    <location>
        <begin position="345"/>
        <end position="376"/>
    </location>
</feature>
<evidence type="ECO:0008006" key="8">
    <source>
        <dbReference type="Google" id="ProtNLM"/>
    </source>
</evidence>
<feature type="region of interest" description="Disordered" evidence="5">
    <location>
        <begin position="345"/>
        <end position="389"/>
    </location>
</feature>
<organism evidence="6 7">
    <name type="scientific">Candidozyma haemuli</name>
    <dbReference type="NCBI Taxonomy" id="45357"/>
    <lineage>
        <taxon>Eukaryota</taxon>
        <taxon>Fungi</taxon>
        <taxon>Dikarya</taxon>
        <taxon>Ascomycota</taxon>
        <taxon>Saccharomycotina</taxon>
        <taxon>Pichiomycetes</taxon>
        <taxon>Metschnikowiaceae</taxon>
        <taxon>Candidozyma</taxon>
    </lineage>
</organism>
<evidence type="ECO:0000313" key="7">
    <source>
        <dbReference type="Proteomes" id="UP000244309"/>
    </source>
</evidence>
<dbReference type="VEuPathDB" id="FungiDB:CXQ85_002162"/>
<dbReference type="GO" id="GO:0005509">
    <property type="term" value="F:calcium ion binding"/>
    <property type="evidence" value="ECO:0007669"/>
    <property type="project" value="InterPro"/>
</dbReference>
<dbReference type="InterPro" id="IPR012879">
    <property type="entry name" value="CCDC47"/>
</dbReference>
<evidence type="ECO:0000256" key="5">
    <source>
        <dbReference type="SAM" id="MobiDB-lite"/>
    </source>
</evidence>
<evidence type="ECO:0000256" key="4">
    <source>
        <dbReference type="ARBA" id="ARBA00023136"/>
    </source>
</evidence>
<protein>
    <recommendedName>
        <fullName evidence="8">DUF1682-domain-containing protein</fullName>
    </recommendedName>
</protein>
<dbReference type="STRING" id="45357.A0A2V1ARG3"/>
<reference evidence="6 7" key="1">
    <citation type="submission" date="2017-12" db="EMBL/GenBank/DDBJ databases">
        <title>Genome Sequence of a Multidrug-Resistant Candida haemulonii Isolate from a Patient with Chronic Leg Ulcers in Israel.</title>
        <authorList>
            <person name="Chow N.A."/>
            <person name="Gade L."/>
            <person name="Batra D."/>
            <person name="Rowe L.A."/>
            <person name="Ben-Ami R."/>
            <person name="Loparev V.N."/>
            <person name="Litvintseva A.P."/>
        </authorList>
    </citation>
    <scope>NUCLEOTIDE SEQUENCE [LARGE SCALE GENOMIC DNA]</scope>
    <source>
        <strain evidence="6 7">B11899</strain>
    </source>
</reference>
<dbReference type="GeneID" id="37007493"/>
<dbReference type="GO" id="GO:0005783">
    <property type="term" value="C:endoplasmic reticulum"/>
    <property type="evidence" value="ECO:0007669"/>
    <property type="project" value="InterPro"/>
</dbReference>
<proteinExistence type="predicted"/>
<evidence type="ECO:0000313" key="6">
    <source>
        <dbReference type="EMBL" id="PVH20375.1"/>
    </source>
</evidence>
<feature type="compositionally biased region" description="Basic residues" evidence="5">
    <location>
        <begin position="377"/>
        <end position="389"/>
    </location>
</feature>
<comment type="caution">
    <text evidence="6">The sequence shown here is derived from an EMBL/GenBank/DDBJ whole genome shotgun (WGS) entry which is preliminary data.</text>
</comment>
<keyword evidence="4" id="KW-0472">Membrane</keyword>
<dbReference type="EMBL" id="PKFO01000003">
    <property type="protein sequence ID" value="PVH20375.1"/>
    <property type="molecule type" value="Genomic_DNA"/>
</dbReference>
<accession>A0A2V1ARG3</accession>
<keyword evidence="2" id="KW-0812">Transmembrane</keyword>
<evidence type="ECO:0000256" key="3">
    <source>
        <dbReference type="ARBA" id="ARBA00022989"/>
    </source>
</evidence>
<dbReference type="PANTHER" id="PTHR12883">
    <property type="entry name" value="ADIPOCYTE-SPECIFIC PROTEIN 4-RELATED"/>
    <property type="match status" value="1"/>
</dbReference>
<dbReference type="RefSeq" id="XP_025341315.1">
    <property type="nucleotide sequence ID" value="XM_025485850.1"/>
</dbReference>